<dbReference type="EMBL" id="JAHSTY010000001">
    <property type="protein sequence ID" value="MBV4452933.1"/>
    <property type="molecule type" value="Genomic_DNA"/>
</dbReference>
<sequence>MTAPSYLQWLTDSGTALTSACGKPIPVWVLGHDLADAKMMSEWARQFRSHYCSDGELAFLKPSGMSNAEYLRNLKFPHQTEKPGPSIRAGDFAELLVADYLEYVREYLVYRTRYDRKTITNESTKGSDVIGFKKKPNLISDQDELLIFEVKAKASPTKGKSKKVNVLQTAIDHSVKDEFRLAESLNAMRQRLYDKGDHASMAVVGRFQQESDNPYKRRYGAAAVYTSSSVDAATLALSDSSSHPGKDAIELIVIHGSLLMKLVHALYERAADEA</sequence>
<dbReference type="Pfam" id="PF08878">
    <property type="entry name" value="HamA"/>
    <property type="match status" value="1"/>
</dbReference>
<dbReference type="InterPro" id="IPR014976">
    <property type="entry name" value="AbpA_HamA_C"/>
</dbReference>
<proteinExistence type="predicted"/>
<dbReference type="Proteomes" id="UP001048976">
    <property type="component" value="Unassembled WGS sequence"/>
</dbReference>
<evidence type="ECO:0000313" key="2">
    <source>
        <dbReference type="EMBL" id="MBV4452933.1"/>
    </source>
</evidence>
<accession>A0ABS6NXK2</accession>
<gene>
    <name evidence="2" type="ORF">KVG91_10030</name>
</gene>
<protein>
    <submittedName>
        <fullName evidence="2">DUF1837 domain-containing protein</fullName>
    </submittedName>
</protein>
<keyword evidence="3" id="KW-1185">Reference proteome</keyword>
<dbReference type="RefSeq" id="WP_169377991.1">
    <property type="nucleotide sequence ID" value="NZ_JAHSTY010000001.1"/>
</dbReference>
<comment type="caution">
    <text evidence="2">The sequence shown here is derived from an EMBL/GenBank/DDBJ whole genome shotgun (WGS) entry which is preliminary data.</text>
</comment>
<organism evidence="2 3">
    <name type="scientific">Pseudomonas azadiae</name>
    <dbReference type="NCBI Taxonomy" id="2843612"/>
    <lineage>
        <taxon>Bacteria</taxon>
        <taxon>Pseudomonadati</taxon>
        <taxon>Pseudomonadota</taxon>
        <taxon>Gammaproteobacteria</taxon>
        <taxon>Pseudomonadales</taxon>
        <taxon>Pseudomonadaceae</taxon>
        <taxon>Pseudomonas</taxon>
    </lineage>
</organism>
<name>A0ABS6NXK2_9PSED</name>
<reference evidence="2" key="1">
    <citation type="submission" date="2021-06" db="EMBL/GenBank/DDBJ databases">
        <title>Updating the genus Pseudomonas: Description of 43 new species and partition of the Pseudomonas putida group.</title>
        <authorList>
            <person name="Girard L."/>
            <person name="Lood C."/>
            <person name="Vandamme P."/>
            <person name="Rokni-Zadeh H."/>
            <person name="Van Noort V."/>
            <person name="Hofte M."/>
            <person name="Lavigne R."/>
            <person name="De Mot R."/>
        </authorList>
    </citation>
    <scope>NUCLEOTIDE SEQUENCE</scope>
    <source>
        <strain evidence="2">SWRI103</strain>
    </source>
</reference>
<evidence type="ECO:0000259" key="1">
    <source>
        <dbReference type="Pfam" id="PF08878"/>
    </source>
</evidence>
<feature type="domain" description="Anti-bacteriophage protein A/HamA C-terminal" evidence="1">
    <location>
        <begin position="7"/>
        <end position="270"/>
    </location>
</feature>
<evidence type="ECO:0000313" key="3">
    <source>
        <dbReference type="Proteomes" id="UP001048976"/>
    </source>
</evidence>